<gene>
    <name evidence="3" type="ORF">BC008_37480</name>
</gene>
<feature type="transmembrane region" description="Helical" evidence="2">
    <location>
        <begin position="57"/>
        <end position="75"/>
    </location>
</feature>
<dbReference type="EMBL" id="LMTZ01000162">
    <property type="protein sequence ID" value="KST62144.1"/>
    <property type="molecule type" value="Genomic_DNA"/>
</dbReference>
<evidence type="ECO:0000313" key="3">
    <source>
        <dbReference type="EMBL" id="KST62144.1"/>
    </source>
</evidence>
<comment type="caution">
    <text evidence="3">The sequence shown here is derived from an EMBL/GenBank/DDBJ whole genome shotgun (WGS) entry which is preliminary data.</text>
</comment>
<evidence type="ECO:0008006" key="5">
    <source>
        <dbReference type="Google" id="ProtNLM"/>
    </source>
</evidence>
<dbReference type="Pfam" id="PF04483">
    <property type="entry name" value="DUF565"/>
    <property type="match status" value="1"/>
</dbReference>
<dbReference type="PANTHER" id="PTHR33787:SF5">
    <property type="entry name" value="YCF20-LIKE PROTEIN"/>
    <property type="match status" value="1"/>
</dbReference>
<dbReference type="RefSeq" id="WP_027844647.1">
    <property type="nucleotide sequence ID" value="NZ_LMTZ01000162.1"/>
</dbReference>
<organism evidence="3 4">
    <name type="scientific">Mastigocoleus testarum BC008</name>
    <dbReference type="NCBI Taxonomy" id="371196"/>
    <lineage>
        <taxon>Bacteria</taxon>
        <taxon>Bacillati</taxon>
        <taxon>Cyanobacteriota</taxon>
        <taxon>Cyanophyceae</taxon>
        <taxon>Nostocales</taxon>
        <taxon>Hapalosiphonaceae</taxon>
        <taxon>Mastigocoleus</taxon>
    </lineage>
</organism>
<dbReference type="InterPro" id="IPR007572">
    <property type="entry name" value="Uncharacterised_Ycf20"/>
</dbReference>
<feature type="transmembrane region" description="Helical" evidence="2">
    <location>
        <begin position="28"/>
        <end position="51"/>
    </location>
</feature>
<keyword evidence="4" id="KW-1185">Reference proteome</keyword>
<reference evidence="3 4" key="1">
    <citation type="journal article" date="2015" name="Genome Announc.">
        <title>Draft Genome of the Euendolithic (true boring) Cyanobacterium Mastigocoleus testarum strain BC008.</title>
        <authorList>
            <person name="Guida B.S."/>
            <person name="Garcia-Pichel F."/>
        </authorList>
    </citation>
    <scope>NUCLEOTIDE SEQUENCE [LARGE SCALE GENOMIC DNA]</scope>
    <source>
        <strain evidence="3 4">BC008</strain>
    </source>
</reference>
<evidence type="ECO:0000313" key="4">
    <source>
        <dbReference type="Proteomes" id="UP000053372"/>
    </source>
</evidence>
<dbReference type="OrthoDB" id="424985at2"/>
<evidence type="ECO:0000256" key="2">
    <source>
        <dbReference type="SAM" id="Phobius"/>
    </source>
</evidence>
<proteinExistence type="inferred from homology"/>
<dbReference type="Proteomes" id="UP000053372">
    <property type="component" value="Unassembled WGS sequence"/>
</dbReference>
<evidence type="ECO:0000256" key="1">
    <source>
        <dbReference type="ARBA" id="ARBA00009846"/>
    </source>
</evidence>
<protein>
    <recommendedName>
        <fullName evidence="5">DUF565 domain-containing protein</fullName>
    </recommendedName>
</protein>
<dbReference type="PANTHER" id="PTHR33787">
    <property type="match status" value="1"/>
</dbReference>
<dbReference type="AlphaFoldDB" id="A0A0V7ZCA0"/>
<comment type="similarity">
    <text evidence="1">Belongs to the ycf20 family.</text>
</comment>
<sequence>MQNTRLNNLVDAVLVRLRRWFFNPWRRISLLIITFLFGFFLSTALTTVAGQEGDTDILISGILVLMMEVTSRVFYIRAWKDRRALWIELLNSLKIGFTYGICVEAFKLGS</sequence>
<accession>A0A0V7ZCA0</accession>
<name>A0A0V7ZCA0_9CYAN</name>
<keyword evidence="2" id="KW-1133">Transmembrane helix</keyword>
<keyword evidence="2" id="KW-0472">Membrane</keyword>
<keyword evidence="2" id="KW-0812">Transmembrane</keyword>